<accession>A0A7X2PA77</accession>
<dbReference type="AlphaFoldDB" id="A0A7X2PA77"/>
<comment type="caution">
    <text evidence="2">The sequence shown here is derived from an EMBL/GenBank/DDBJ whole genome shotgun (WGS) entry which is preliminary data.</text>
</comment>
<sequence length="134" mass="15327">MLKMSQVTSIREQWSEGKTISEIARAVSVDRNTVYKYTQMTDFSKAVALYVPRGCMLDKHRDEIITMLKEERKWFHKQRYTAKRILEILKERHAGIQGQVHHSLPACHKAAGGEGDGADREGSWRLQGPGPSHH</sequence>
<dbReference type="Gene3D" id="1.10.10.60">
    <property type="entry name" value="Homeodomain-like"/>
    <property type="match status" value="1"/>
</dbReference>
<proteinExistence type="predicted"/>
<evidence type="ECO:0000313" key="3">
    <source>
        <dbReference type="Proteomes" id="UP000460549"/>
    </source>
</evidence>
<evidence type="ECO:0008006" key="4">
    <source>
        <dbReference type="Google" id="ProtNLM"/>
    </source>
</evidence>
<organism evidence="2 3">
    <name type="scientific">Bullifex porci</name>
    <dbReference type="NCBI Taxonomy" id="2606638"/>
    <lineage>
        <taxon>Bacteria</taxon>
        <taxon>Pseudomonadati</taxon>
        <taxon>Spirochaetota</taxon>
        <taxon>Spirochaetia</taxon>
        <taxon>Spirochaetales</taxon>
        <taxon>Spirochaetaceae</taxon>
        <taxon>Bullifex</taxon>
    </lineage>
</organism>
<feature type="region of interest" description="Disordered" evidence="1">
    <location>
        <begin position="108"/>
        <end position="134"/>
    </location>
</feature>
<dbReference type="Proteomes" id="UP000460549">
    <property type="component" value="Unassembled WGS sequence"/>
</dbReference>
<reference evidence="2 3" key="1">
    <citation type="submission" date="2019-08" db="EMBL/GenBank/DDBJ databases">
        <title>In-depth cultivation of the pig gut microbiome towards novel bacterial diversity and tailored functional studies.</title>
        <authorList>
            <person name="Wylensek D."/>
            <person name="Hitch T.C.A."/>
            <person name="Clavel T."/>
        </authorList>
    </citation>
    <scope>NUCLEOTIDE SEQUENCE [LARGE SCALE GENOMIC DNA]</scope>
    <source>
        <strain evidence="2 3">NM-380-WT-3C1</strain>
    </source>
</reference>
<evidence type="ECO:0000313" key="2">
    <source>
        <dbReference type="EMBL" id="MSU05169.1"/>
    </source>
</evidence>
<gene>
    <name evidence="2" type="ORF">FYJ80_00005</name>
</gene>
<name>A0A7X2PA77_9SPIO</name>
<evidence type="ECO:0000256" key="1">
    <source>
        <dbReference type="SAM" id="MobiDB-lite"/>
    </source>
</evidence>
<dbReference type="RefSeq" id="WP_206360877.1">
    <property type="nucleotide sequence ID" value="NZ_VUNN01000001.1"/>
</dbReference>
<dbReference type="EMBL" id="VUNN01000001">
    <property type="protein sequence ID" value="MSU05169.1"/>
    <property type="molecule type" value="Genomic_DNA"/>
</dbReference>
<keyword evidence="3" id="KW-1185">Reference proteome</keyword>
<protein>
    <recommendedName>
        <fullName evidence="4">Transposase</fullName>
    </recommendedName>
</protein>
<feature type="non-terminal residue" evidence="2">
    <location>
        <position position="134"/>
    </location>
</feature>